<dbReference type="AlphaFoldDB" id="A0A1G6KEJ7"/>
<dbReference type="PANTHER" id="PTHR48100:SF1">
    <property type="entry name" value="HISTIDINE PHOSPHATASE FAMILY PROTEIN-RELATED"/>
    <property type="match status" value="1"/>
</dbReference>
<dbReference type="Proteomes" id="UP000199387">
    <property type="component" value="Unassembled WGS sequence"/>
</dbReference>
<dbReference type="EMBL" id="FMZA01000005">
    <property type="protein sequence ID" value="SDC28736.1"/>
    <property type="molecule type" value="Genomic_DNA"/>
</dbReference>
<keyword evidence="4" id="KW-1185">Reference proteome</keyword>
<dbReference type="OrthoDB" id="9783269at2"/>
<dbReference type="CDD" id="cd07067">
    <property type="entry name" value="HP_PGM_like"/>
    <property type="match status" value="1"/>
</dbReference>
<reference evidence="3 4" key="1">
    <citation type="submission" date="2016-10" db="EMBL/GenBank/DDBJ databases">
        <authorList>
            <person name="de Groot N.N."/>
        </authorList>
    </citation>
    <scope>NUCLEOTIDE SEQUENCE [LARGE SCALE GENOMIC DNA]</scope>
    <source>
        <strain evidence="3 4">DSM 45514</strain>
    </source>
</reference>
<accession>A0A1G6KEJ7</accession>
<feature type="binding site" evidence="2">
    <location>
        <begin position="7"/>
        <end position="14"/>
    </location>
    <ligand>
        <name>substrate</name>
    </ligand>
</feature>
<evidence type="ECO:0000313" key="4">
    <source>
        <dbReference type="Proteomes" id="UP000199387"/>
    </source>
</evidence>
<dbReference type="RefSeq" id="WP_091567393.1">
    <property type="nucleotide sequence ID" value="NZ_FMZA01000005.1"/>
</dbReference>
<dbReference type="Pfam" id="PF00300">
    <property type="entry name" value="His_Phos_1"/>
    <property type="match status" value="1"/>
</dbReference>
<dbReference type="SMART" id="SM00855">
    <property type="entry name" value="PGAM"/>
    <property type="match status" value="1"/>
</dbReference>
<dbReference type="Gene3D" id="3.40.50.1240">
    <property type="entry name" value="Phosphoglycerate mutase-like"/>
    <property type="match status" value="1"/>
</dbReference>
<dbReference type="InterPro" id="IPR029033">
    <property type="entry name" value="His_PPase_superfam"/>
</dbReference>
<dbReference type="STRING" id="1236220.SAMN04488112_105185"/>
<gene>
    <name evidence="3" type="ORF">SAMN04488112_105185</name>
</gene>
<dbReference type="PIRSF" id="PIRSF000709">
    <property type="entry name" value="6PFK_2-Ptase"/>
    <property type="match status" value="1"/>
</dbReference>
<feature type="active site" description="Proton donor/acceptor" evidence="1">
    <location>
        <position position="83"/>
    </location>
</feature>
<dbReference type="SUPFAM" id="SSF53254">
    <property type="entry name" value="Phosphoglycerate mutase-like"/>
    <property type="match status" value="1"/>
</dbReference>
<dbReference type="InterPro" id="IPR013078">
    <property type="entry name" value="His_Pase_superF_clade-1"/>
</dbReference>
<feature type="binding site" evidence="2">
    <location>
        <position position="58"/>
    </location>
    <ligand>
        <name>substrate</name>
    </ligand>
</feature>
<name>A0A1G6KEJ7_9BACL</name>
<organism evidence="3 4">
    <name type="scientific">Melghirimyces thermohalophilus</name>
    <dbReference type="NCBI Taxonomy" id="1236220"/>
    <lineage>
        <taxon>Bacteria</taxon>
        <taxon>Bacillati</taxon>
        <taxon>Bacillota</taxon>
        <taxon>Bacilli</taxon>
        <taxon>Bacillales</taxon>
        <taxon>Thermoactinomycetaceae</taxon>
        <taxon>Melghirimyces</taxon>
    </lineage>
</organism>
<protein>
    <submittedName>
        <fullName evidence="3">Alpha-ribazole phosphatase</fullName>
    </submittedName>
</protein>
<feature type="active site" description="Tele-phosphohistidine intermediate" evidence="1">
    <location>
        <position position="8"/>
    </location>
</feature>
<sequence>MKLIWLRHGETNPNRQRRYCGHLDPPLNEKGRCQAEAAAARLAVVEPVAQVVASDLLRARQTAEPLLRQLSTATMQVTPLLRELSFGEWEGLTYGEIYSQNPQALHRWLSDPVRRSPPGGETMTQMGSRLDRWLHEILRHAGTEMRVIAVTHGGPLRWFISRYLKQDPASFWDRSIPHGDVLSVKWEGNRWREQP</sequence>
<proteinExistence type="predicted"/>
<dbReference type="InterPro" id="IPR050275">
    <property type="entry name" value="PGM_Phosphatase"/>
</dbReference>
<dbReference type="PANTHER" id="PTHR48100">
    <property type="entry name" value="BROAD-SPECIFICITY PHOSPHATASE YOR283W-RELATED"/>
    <property type="match status" value="1"/>
</dbReference>
<evidence type="ECO:0000256" key="2">
    <source>
        <dbReference type="PIRSR" id="PIRSR613078-2"/>
    </source>
</evidence>
<evidence type="ECO:0000313" key="3">
    <source>
        <dbReference type="EMBL" id="SDC28736.1"/>
    </source>
</evidence>
<dbReference type="GO" id="GO:0016791">
    <property type="term" value="F:phosphatase activity"/>
    <property type="evidence" value="ECO:0007669"/>
    <property type="project" value="TreeGrafter"/>
</dbReference>
<evidence type="ECO:0000256" key="1">
    <source>
        <dbReference type="PIRSR" id="PIRSR613078-1"/>
    </source>
</evidence>
<dbReference type="GO" id="GO:0005737">
    <property type="term" value="C:cytoplasm"/>
    <property type="evidence" value="ECO:0007669"/>
    <property type="project" value="TreeGrafter"/>
</dbReference>